<evidence type="ECO:0000313" key="13">
    <source>
        <dbReference type="Proteomes" id="UP000287830"/>
    </source>
</evidence>
<feature type="transmembrane region" description="Helical" evidence="9">
    <location>
        <begin position="237"/>
        <end position="255"/>
    </location>
</feature>
<comment type="caution">
    <text evidence="12">The sequence shown here is derived from an EMBL/GenBank/DDBJ whole genome shotgun (WGS) entry which is preliminary data.</text>
</comment>
<dbReference type="EMBL" id="BHZC01000001">
    <property type="protein sequence ID" value="GCD38143.1"/>
    <property type="molecule type" value="Genomic_DNA"/>
</dbReference>
<evidence type="ECO:0000256" key="7">
    <source>
        <dbReference type="ARBA" id="ARBA00023136"/>
    </source>
</evidence>
<proteinExistence type="predicted"/>
<feature type="transmembrane region" description="Helical" evidence="9">
    <location>
        <begin position="407"/>
        <end position="424"/>
    </location>
</feature>
<feature type="compositionally biased region" description="Low complexity" evidence="8">
    <location>
        <begin position="14"/>
        <end position="24"/>
    </location>
</feature>
<evidence type="ECO:0000256" key="5">
    <source>
        <dbReference type="ARBA" id="ARBA00022692"/>
    </source>
</evidence>
<sequence length="744" mass="78230">MVAKPPSGLPVSPPSAASPTRAAPLSPPAQRTPPLPPDTTPGLRPRRRWEVWRSPEGQPRWARPALLGVAALAALLYAWNITASGLAPYYSVAARSMTESWKAFLFTAYDPSATITLDKIGGFLWPQALSARLFGFHDWALTLPQCVEGVVSVLVLYRAVRRWQGPATGLLAAGLLTLTPVTASLFGHPIPDAALIMCLVLAVDRYQSAVRGARLRSLVWAGVWVGLAFQAKMMQAWLIVPALAVGYLVTAPVTARARIGHLLTAGAVLFAVSFSWVLMMTFTPKDVRPYADGSTNNSALSMVFEYNGFSRPADNGPGGQSGPGGQPGGAGGHPGGPATTGGPTGHTTTPPTTGTQPHPHPATTTGGKPSDRNGPPGTPGPHRKMVSLGSEKNTWYKLLTPRFTPQIGWLYLLALIGLVHGLVLRGRRPRTDRLRGGYLMWGGWLLTTAVVLSVIDIPHTAYVAGLAPALAALAAAGAVTLWRTHRTATSRPARLLLPLTITVQAAWVSSLAADHTDFAPWLIPTIITAALISITTLLSYGRTTGRRLRPVALTALATTCVALFAAPAAWSLSVLDQRYAGSSFEAHAGPGGQNASAGAPGSAVYGGAGGASYDMSPAPLTAAQKRLLDYVQRHNGNATYTLSADGGWARSRAITHTGLPILPLGGFAGMATSVTLAEYRHLVASGQLRFALLNPTVPAAGRPSETAKINAWVRTACTEVNPKAYAAAADPSLPEPLYDCTHPR</sequence>
<dbReference type="PANTHER" id="PTHR33908">
    <property type="entry name" value="MANNOSYLTRANSFERASE YKCB-RELATED"/>
    <property type="match status" value="1"/>
</dbReference>
<dbReference type="GO" id="GO:0009103">
    <property type="term" value="P:lipopolysaccharide biosynthetic process"/>
    <property type="evidence" value="ECO:0007669"/>
    <property type="project" value="UniProtKB-ARBA"/>
</dbReference>
<dbReference type="GO" id="GO:0010041">
    <property type="term" value="P:response to iron(III) ion"/>
    <property type="evidence" value="ECO:0007669"/>
    <property type="project" value="TreeGrafter"/>
</dbReference>
<dbReference type="AlphaFoldDB" id="A0A7U9L0I1"/>
<feature type="domain" description="Glycosyltransferase RgtA/B/C/D-like" evidence="10">
    <location>
        <begin position="123"/>
        <end position="276"/>
    </location>
</feature>
<evidence type="ECO:0000259" key="11">
    <source>
        <dbReference type="Pfam" id="PF24878"/>
    </source>
</evidence>
<feature type="transmembrane region" description="Helical" evidence="9">
    <location>
        <begin position="61"/>
        <end position="79"/>
    </location>
</feature>
<name>A0A7U9L0I1_9ACTN</name>
<feature type="transmembrane region" description="Helical" evidence="9">
    <location>
        <begin position="518"/>
        <end position="539"/>
    </location>
</feature>
<protein>
    <submittedName>
        <fullName evidence="12">Glycosyl transferase</fullName>
    </submittedName>
</protein>
<dbReference type="InterPro" id="IPR056785">
    <property type="entry name" value="YkcA/B-like_C"/>
</dbReference>
<dbReference type="Pfam" id="PF24878">
    <property type="entry name" value="YkcB_C"/>
    <property type="match status" value="1"/>
</dbReference>
<comment type="subcellular location">
    <subcellularLocation>
        <location evidence="1">Cell membrane</location>
        <topology evidence="1">Multi-pass membrane protein</topology>
    </subcellularLocation>
</comment>
<feature type="compositionally biased region" description="Gly residues" evidence="8">
    <location>
        <begin position="316"/>
        <end position="344"/>
    </location>
</feature>
<feature type="transmembrane region" description="Helical" evidence="9">
    <location>
        <begin position="551"/>
        <end position="570"/>
    </location>
</feature>
<evidence type="ECO:0000256" key="2">
    <source>
        <dbReference type="ARBA" id="ARBA00022475"/>
    </source>
</evidence>
<dbReference type="Pfam" id="PF13231">
    <property type="entry name" value="PMT_2"/>
    <property type="match status" value="1"/>
</dbReference>
<evidence type="ECO:0000259" key="10">
    <source>
        <dbReference type="Pfam" id="PF13231"/>
    </source>
</evidence>
<keyword evidence="6 9" id="KW-1133">Transmembrane helix</keyword>
<dbReference type="Proteomes" id="UP000287830">
    <property type="component" value="Unassembled WGS sequence"/>
</dbReference>
<feature type="transmembrane region" description="Helical" evidence="9">
    <location>
        <begin position="494"/>
        <end position="512"/>
    </location>
</feature>
<evidence type="ECO:0000256" key="4">
    <source>
        <dbReference type="ARBA" id="ARBA00022679"/>
    </source>
</evidence>
<evidence type="ECO:0000256" key="6">
    <source>
        <dbReference type="ARBA" id="ARBA00022989"/>
    </source>
</evidence>
<reference evidence="12 13" key="1">
    <citation type="submission" date="2018-11" db="EMBL/GenBank/DDBJ databases">
        <title>Whole genome sequence of Streptomyces chrestomyceticus NBRC 13444(T).</title>
        <authorList>
            <person name="Komaki H."/>
            <person name="Tamura T."/>
        </authorList>
    </citation>
    <scope>NUCLEOTIDE SEQUENCE [LARGE SCALE GENOMIC DNA]</scope>
    <source>
        <strain evidence="12 13">NBRC 13444</strain>
    </source>
</reference>
<dbReference type="InterPro" id="IPR050297">
    <property type="entry name" value="LipidA_mod_glycosyltrf_83"/>
</dbReference>
<organism evidence="12 13">
    <name type="scientific">Streptomyces chrestomyceticus JCM 4735</name>
    <dbReference type="NCBI Taxonomy" id="1306181"/>
    <lineage>
        <taxon>Bacteria</taxon>
        <taxon>Bacillati</taxon>
        <taxon>Actinomycetota</taxon>
        <taxon>Actinomycetes</taxon>
        <taxon>Kitasatosporales</taxon>
        <taxon>Streptomycetaceae</taxon>
        <taxon>Streptomyces</taxon>
    </lineage>
</organism>
<evidence type="ECO:0000256" key="9">
    <source>
        <dbReference type="SAM" id="Phobius"/>
    </source>
</evidence>
<evidence type="ECO:0000256" key="3">
    <source>
        <dbReference type="ARBA" id="ARBA00022676"/>
    </source>
</evidence>
<dbReference type="InterPro" id="IPR038731">
    <property type="entry name" value="RgtA/B/C-like"/>
</dbReference>
<keyword evidence="5 9" id="KW-0812">Transmembrane</keyword>
<dbReference type="GO" id="GO:0016763">
    <property type="term" value="F:pentosyltransferase activity"/>
    <property type="evidence" value="ECO:0007669"/>
    <property type="project" value="TreeGrafter"/>
</dbReference>
<feature type="compositionally biased region" description="Pro residues" evidence="8">
    <location>
        <begin position="25"/>
        <end position="39"/>
    </location>
</feature>
<keyword evidence="4 12" id="KW-0808">Transferase</keyword>
<feature type="region of interest" description="Disordered" evidence="8">
    <location>
        <begin position="311"/>
        <end position="386"/>
    </location>
</feature>
<dbReference type="GO" id="GO:0005886">
    <property type="term" value="C:plasma membrane"/>
    <property type="evidence" value="ECO:0007669"/>
    <property type="project" value="UniProtKB-SubCell"/>
</dbReference>
<keyword evidence="7 9" id="KW-0472">Membrane</keyword>
<keyword evidence="2" id="KW-1003">Cell membrane</keyword>
<feature type="transmembrane region" description="Helical" evidence="9">
    <location>
        <begin position="461"/>
        <end position="482"/>
    </location>
</feature>
<feature type="compositionally biased region" description="Low complexity" evidence="8">
    <location>
        <begin position="345"/>
        <end position="367"/>
    </location>
</feature>
<feature type="region of interest" description="Disordered" evidence="8">
    <location>
        <begin position="1"/>
        <end position="47"/>
    </location>
</feature>
<gene>
    <name evidence="12" type="ORF">OEIGOIKO_05954</name>
</gene>
<evidence type="ECO:0000256" key="8">
    <source>
        <dbReference type="SAM" id="MobiDB-lite"/>
    </source>
</evidence>
<dbReference type="PANTHER" id="PTHR33908:SF3">
    <property type="entry name" value="UNDECAPRENYL PHOSPHATE-ALPHA-4-AMINO-4-DEOXY-L-ARABINOSE ARABINOSYL TRANSFERASE"/>
    <property type="match status" value="1"/>
</dbReference>
<feature type="transmembrane region" description="Helical" evidence="9">
    <location>
        <begin position="436"/>
        <end position="455"/>
    </location>
</feature>
<evidence type="ECO:0000256" key="1">
    <source>
        <dbReference type="ARBA" id="ARBA00004651"/>
    </source>
</evidence>
<evidence type="ECO:0000313" key="12">
    <source>
        <dbReference type="EMBL" id="GCD38143.1"/>
    </source>
</evidence>
<keyword evidence="3" id="KW-0328">Glycosyltransferase</keyword>
<feature type="domain" description="Putative mannosyltransferase YkcA/B-like C-terminal" evidence="11">
    <location>
        <begin position="627"/>
        <end position="715"/>
    </location>
</feature>
<feature type="transmembrane region" description="Helical" evidence="9">
    <location>
        <begin position="262"/>
        <end position="282"/>
    </location>
</feature>
<accession>A0A7U9L0I1</accession>